<proteinExistence type="predicted"/>
<reference evidence="2 3" key="1">
    <citation type="journal article" date="2016" name="Nat. Commun.">
        <title>Thousands of microbial genomes shed light on interconnected biogeochemical processes in an aquifer system.</title>
        <authorList>
            <person name="Anantharaman K."/>
            <person name="Brown C.T."/>
            <person name="Hug L.A."/>
            <person name="Sharon I."/>
            <person name="Castelle C.J."/>
            <person name="Probst A.J."/>
            <person name="Thomas B.C."/>
            <person name="Singh A."/>
            <person name="Wilkins M.J."/>
            <person name="Karaoz U."/>
            <person name="Brodie E.L."/>
            <person name="Williams K.H."/>
            <person name="Hubbard S.S."/>
            <person name="Banfield J.F."/>
        </authorList>
    </citation>
    <scope>NUCLEOTIDE SEQUENCE [LARGE SCALE GENOMIC DNA]</scope>
</reference>
<gene>
    <name evidence="2" type="ORF">A3G33_04625</name>
</gene>
<dbReference type="Gene3D" id="3.40.50.2000">
    <property type="entry name" value="Glycogen Phosphorylase B"/>
    <property type="match status" value="2"/>
</dbReference>
<dbReference type="GO" id="GO:0016757">
    <property type="term" value="F:glycosyltransferase activity"/>
    <property type="evidence" value="ECO:0007669"/>
    <property type="project" value="InterPro"/>
</dbReference>
<dbReference type="AlphaFoldDB" id="A0A1G1KQP3"/>
<dbReference type="SUPFAM" id="SSF53756">
    <property type="entry name" value="UDP-Glycosyltransferase/glycogen phosphorylase"/>
    <property type="match status" value="1"/>
</dbReference>
<dbReference type="EMBL" id="MHFR01000068">
    <property type="protein sequence ID" value="OGW95218.1"/>
    <property type="molecule type" value="Genomic_DNA"/>
</dbReference>
<sequence>MKKILAILGRVGTTYGGAELHMLELCSFLKLKYEIRVAAEFVQDEYRHVFSSLVFRRLKITSFFYFLRQKLKFRGFGRLGMWVDACYKFFQLIKYSKGSDAIMTPYYSYDNSLVLAAVWLSKLIKKPLILRLFAHFSTFGSDEFKRRSKAFWESSFLKYIYKNSNFIIVCTQAEKKWLSQFVLPSKLAIVGVSPYLVESGQRISVRKKLNIEKEMVLFIGRKQLYKGFGVLLEAAQLVWKSFDRCCFVFIGADTVDSHCLFENVCDTRIINLGLVSQEDKLAALSECDIFCMPSQAESFGIVFLEAWAFKKPVIAAELEPLRDIIKHRENGFLIQPDAVSVANAIIELLKDSGLRNRLGENGYRLFHEEYSSDVISRKYLALFDEWLNKEK</sequence>
<dbReference type="Pfam" id="PF00534">
    <property type="entry name" value="Glycos_transf_1"/>
    <property type="match status" value="1"/>
</dbReference>
<evidence type="ECO:0000313" key="3">
    <source>
        <dbReference type="Proteomes" id="UP000178187"/>
    </source>
</evidence>
<evidence type="ECO:0000259" key="1">
    <source>
        <dbReference type="Pfam" id="PF00534"/>
    </source>
</evidence>
<accession>A0A1G1KQP3</accession>
<comment type="caution">
    <text evidence="2">The sequence shown here is derived from an EMBL/GenBank/DDBJ whole genome shotgun (WGS) entry which is preliminary data.</text>
</comment>
<dbReference type="Proteomes" id="UP000178187">
    <property type="component" value="Unassembled WGS sequence"/>
</dbReference>
<dbReference type="PANTHER" id="PTHR12526">
    <property type="entry name" value="GLYCOSYLTRANSFERASE"/>
    <property type="match status" value="1"/>
</dbReference>
<dbReference type="InterPro" id="IPR001296">
    <property type="entry name" value="Glyco_trans_1"/>
</dbReference>
<evidence type="ECO:0000313" key="2">
    <source>
        <dbReference type="EMBL" id="OGW95218.1"/>
    </source>
</evidence>
<organism evidence="2 3">
    <name type="scientific">Candidatus Danuiimicrobium aquiferis</name>
    <dbReference type="NCBI Taxonomy" id="1801832"/>
    <lineage>
        <taxon>Bacteria</taxon>
        <taxon>Pseudomonadati</taxon>
        <taxon>Candidatus Omnitrophota</taxon>
        <taxon>Candidatus Danuiimicrobium</taxon>
    </lineage>
</organism>
<dbReference type="CDD" id="cd03801">
    <property type="entry name" value="GT4_PimA-like"/>
    <property type="match status" value="1"/>
</dbReference>
<name>A0A1G1KQP3_9BACT</name>
<protein>
    <recommendedName>
        <fullName evidence="1">Glycosyl transferase family 1 domain-containing protein</fullName>
    </recommendedName>
</protein>
<feature type="domain" description="Glycosyl transferase family 1" evidence="1">
    <location>
        <begin position="206"/>
        <end position="364"/>
    </location>
</feature>